<comment type="caution">
    <text evidence="1">The sequence shown here is derived from an EMBL/GenBank/DDBJ whole genome shotgun (WGS) entry which is preliminary data.</text>
</comment>
<evidence type="ECO:0000313" key="1">
    <source>
        <dbReference type="EMBL" id="RVW58815.1"/>
    </source>
</evidence>
<organism evidence="1 2">
    <name type="scientific">Vitis vinifera</name>
    <name type="common">Grape</name>
    <dbReference type="NCBI Taxonomy" id="29760"/>
    <lineage>
        <taxon>Eukaryota</taxon>
        <taxon>Viridiplantae</taxon>
        <taxon>Streptophyta</taxon>
        <taxon>Embryophyta</taxon>
        <taxon>Tracheophyta</taxon>
        <taxon>Spermatophyta</taxon>
        <taxon>Magnoliopsida</taxon>
        <taxon>eudicotyledons</taxon>
        <taxon>Gunneridae</taxon>
        <taxon>Pentapetalae</taxon>
        <taxon>rosids</taxon>
        <taxon>Vitales</taxon>
        <taxon>Vitaceae</taxon>
        <taxon>Viteae</taxon>
        <taxon>Vitis</taxon>
    </lineage>
</organism>
<dbReference type="EMBL" id="QGNW01000923">
    <property type="protein sequence ID" value="RVW58815.1"/>
    <property type="molecule type" value="Genomic_DNA"/>
</dbReference>
<name>A0A438FFQ5_VITVI</name>
<accession>A0A438FFQ5</accession>
<proteinExistence type="predicted"/>
<sequence>MSSTSLLMDAMVSLELDTLYRPCIFHMSLKELPPRMLLVDVVLRSNIFPFSIWCRGEELYWRLYSGYQRVFYFGPHHLIMISLSTLKRMSTGRSSREQMPFHYFFPGCSARYYSIWAILMSLNLSTTAFSEKLFTLDKWNHLTAYVAPPGA</sequence>
<dbReference type="AlphaFoldDB" id="A0A438FFQ5"/>
<gene>
    <name evidence="1" type="ORF">CK203_104021</name>
</gene>
<protein>
    <submittedName>
        <fullName evidence="1">Uncharacterized protein</fullName>
    </submittedName>
</protein>
<dbReference type="Proteomes" id="UP000288805">
    <property type="component" value="Unassembled WGS sequence"/>
</dbReference>
<evidence type="ECO:0000313" key="2">
    <source>
        <dbReference type="Proteomes" id="UP000288805"/>
    </source>
</evidence>
<reference evidence="1 2" key="1">
    <citation type="journal article" date="2018" name="PLoS Genet.">
        <title>Population sequencing reveals clonal diversity and ancestral inbreeding in the grapevine cultivar Chardonnay.</title>
        <authorList>
            <person name="Roach M.J."/>
            <person name="Johnson D.L."/>
            <person name="Bohlmann J."/>
            <person name="van Vuuren H.J."/>
            <person name="Jones S.J."/>
            <person name="Pretorius I.S."/>
            <person name="Schmidt S.A."/>
            <person name="Borneman A.R."/>
        </authorList>
    </citation>
    <scope>NUCLEOTIDE SEQUENCE [LARGE SCALE GENOMIC DNA]</scope>
    <source>
        <strain evidence="2">cv. Chardonnay</strain>
        <tissue evidence="1">Leaf</tissue>
    </source>
</reference>